<dbReference type="PANTHER" id="PTHR30603">
    <property type="entry name" value="RNA POLYMERASE SIGMA FACTOR RPO"/>
    <property type="match status" value="1"/>
</dbReference>
<dbReference type="InterPro" id="IPR007627">
    <property type="entry name" value="RNA_pol_sigma70_r2"/>
</dbReference>
<dbReference type="GO" id="GO:0003700">
    <property type="term" value="F:DNA-binding transcription factor activity"/>
    <property type="evidence" value="ECO:0007669"/>
    <property type="project" value="InterPro"/>
</dbReference>
<dbReference type="PANTHER" id="PTHR30603:SF47">
    <property type="entry name" value="RNA POLYMERASE SIGMA FACTOR SIGD, CHLOROPLASTIC"/>
    <property type="match status" value="1"/>
</dbReference>
<dbReference type="Pfam" id="PF04542">
    <property type="entry name" value="Sigma70_r2"/>
    <property type="match status" value="1"/>
</dbReference>
<name>A0A0F9V8I2_9ZZZZ</name>
<dbReference type="GO" id="GO:0006352">
    <property type="term" value="P:DNA-templated transcription initiation"/>
    <property type="evidence" value="ECO:0007669"/>
    <property type="project" value="InterPro"/>
</dbReference>
<dbReference type="SUPFAM" id="SSF88659">
    <property type="entry name" value="Sigma3 and sigma4 domains of RNA polymerase sigma factors"/>
    <property type="match status" value="1"/>
</dbReference>
<proteinExistence type="predicted"/>
<dbReference type="Gene3D" id="1.10.10.10">
    <property type="entry name" value="Winged helix-like DNA-binding domain superfamily/Winged helix DNA-binding domain"/>
    <property type="match status" value="1"/>
</dbReference>
<evidence type="ECO:0000313" key="2">
    <source>
        <dbReference type="EMBL" id="KKN96067.1"/>
    </source>
</evidence>
<accession>A0A0F9V8I2</accession>
<dbReference type="InterPro" id="IPR013324">
    <property type="entry name" value="RNA_pol_sigma_r3/r4-like"/>
</dbReference>
<sequence>MQIAEKINAGSADIGFVVPTALADFPSAPKKGLLLTLEQEQSFGYRMLNHNLQMLHAIACDLDVVTSMLDEIEGSFSSTNKTDKSVTLIELDGRWVRSGHLGERAFYDLARTRIQAIRSELSSHQEAKHSVRDMFYCDGIGRLRSELCKLIPYDLILSKAFAAFRNRTQPLTSAMRAMANFISIELGLSRRVVLDLLRIGTLSAKLPGSCLATARVAHAMAPKAKKQFRERLVEHQSEVATIALKSGVPVEEYLSCASSFQAEHLRMDRLAGTFSQVNAGLAEKIASEYRFAPDFDQVRSAAYQGLVRAMSLYAPEKGLKFSTYATNWIRQTILRELVQQDIVRLPEGSHALLTKVRAVYQDKPNASDEYVCSATGISKWELSGLTPFLKGNKGFSMDTSANAEEGAGLHGMIADENNNFVQDVEEQSEADFIAKVLKEHLSDRDCLIMKHRLELQGARFMTIGELAEWLETSPQNINRVEKAAQAKLAKVPELRAYWTAMQSA</sequence>
<reference evidence="2" key="1">
    <citation type="journal article" date="2015" name="Nature">
        <title>Complex archaea that bridge the gap between prokaryotes and eukaryotes.</title>
        <authorList>
            <person name="Spang A."/>
            <person name="Saw J.H."/>
            <person name="Jorgensen S.L."/>
            <person name="Zaremba-Niedzwiedzka K."/>
            <person name="Martijn J."/>
            <person name="Lind A.E."/>
            <person name="van Eijk R."/>
            <person name="Schleper C."/>
            <person name="Guy L."/>
            <person name="Ettema T.J."/>
        </authorList>
    </citation>
    <scope>NUCLEOTIDE SEQUENCE</scope>
</reference>
<organism evidence="2">
    <name type="scientific">marine sediment metagenome</name>
    <dbReference type="NCBI Taxonomy" id="412755"/>
    <lineage>
        <taxon>unclassified sequences</taxon>
        <taxon>metagenomes</taxon>
        <taxon>ecological metagenomes</taxon>
    </lineage>
</organism>
<dbReference type="InterPro" id="IPR013325">
    <property type="entry name" value="RNA_pol_sigma_r2"/>
</dbReference>
<dbReference type="EMBL" id="LAZR01000066">
    <property type="protein sequence ID" value="KKN96067.1"/>
    <property type="molecule type" value="Genomic_DNA"/>
</dbReference>
<dbReference type="InterPro" id="IPR050239">
    <property type="entry name" value="Sigma-70_RNA_pol_init_factors"/>
</dbReference>
<comment type="caution">
    <text evidence="2">The sequence shown here is derived from an EMBL/GenBank/DDBJ whole genome shotgun (WGS) entry which is preliminary data.</text>
</comment>
<evidence type="ECO:0000259" key="1">
    <source>
        <dbReference type="Pfam" id="PF04542"/>
    </source>
</evidence>
<feature type="domain" description="RNA polymerase sigma-70 region 2" evidence="1">
    <location>
        <begin position="285"/>
        <end position="340"/>
    </location>
</feature>
<dbReference type="InterPro" id="IPR036388">
    <property type="entry name" value="WH-like_DNA-bd_sf"/>
</dbReference>
<protein>
    <recommendedName>
        <fullName evidence="1">RNA polymerase sigma-70 region 2 domain-containing protein</fullName>
    </recommendedName>
</protein>
<dbReference type="AlphaFoldDB" id="A0A0F9V8I2"/>
<dbReference type="SUPFAM" id="SSF88946">
    <property type="entry name" value="Sigma2 domain of RNA polymerase sigma factors"/>
    <property type="match status" value="1"/>
</dbReference>
<dbReference type="Gene3D" id="1.10.601.10">
    <property type="entry name" value="RNA Polymerase Primary Sigma Factor"/>
    <property type="match status" value="1"/>
</dbReference>
<gene>
    <name evidence="2" type="ORF">LCGC14_0169960</name>
</gene>